<name>A0A0E9XPV7_ANGAN</name>
<reference evidence="2" key="1">
    <citation type="submission" date="2014-11" db="EMBL/GenBank/DDBJ databases">
        <authorList>
            <person name="Amaro Gonzalez C."/>
        </authorList>
    </citation>
    <scope>NUCLEOTIDE SEQUENCE</scope>
</reference>
<evidence type="ECO:0000313" key="2">
    <source>
        <dbReference type="EMBL" id="JAI04462.1"/>
    </source>
</evidence>
<protein>
    <submittedName>
        <fullName evidence="2">Uncharacterized protein</fullName>
    </submittedName>
</protein>
<dbReference type="AlphaFoldDB" id="A0A0E9XPV7"/>
<dbReference type="EMBL" id="GBXM01004116">
    <property type="protein sequence ID" value="JAI04462.1"/>
    <property type="molecule type" value="Transcribed_RNA"/>
</dbReference>
<keyword evidence="1" id="KW-0472">Membrane</keyword>
<proteinExistence type="predicted"/>
<reference evidence="2" key="2">
    <citation type="journal article" date="2015" name="Fish Shellfish Immunol.">
        <title>Early steps in the European eel (Anguilla anguilla)-Vibrio vulnificus interaction in the gills: Role of the RtxA13 toxin.</title>
        <authorList>
            <person name="Callol A."/>
            <person name="Pajuelo D."/>
            <person name="Ebbesson L."/>
            <person name="Teles M."/>
            <person name="MacKenzie S."/>
            <person name="Amaro C."/>
        </authorList>
    </citation>
    <scope>NUCLEOTIDE SEQUENCE</scope>
</reference>
<feature type="transmembrane region" description="Helical" evidence="1">
    <location>
        <begin position="5"/>
        <end position="23"/>
    </location>
</feature>
<organism evidence="2">
    <name type="scientific">Anguilla anguilla</name>
    <name type="common">European freshwater eel</name>
    <name type="synonym">Muraena anguilla</name>
    <dbReference type="NCBI Taxonomy" id="7936"/>
    <lineage>
        <taxon>Eukaryota</taxon>
        <taxon>Metazoa</taxon>
        <taxon>Chordata</taxon>
        <taxon>Craniata</taxon>
        <taxon>Vertebrata</taxon>
        <taxon>Euteleostomi</taxon>
        <taxon>Actinopterygii</taxon>
        <taxon>Neopterygii</taxon>
        <taxon>Teleostei</taxon>
        <taxon>Anguilliformes</taxon>
        <taxon>Anguillidae</taxon>
        <taxon>Anguilla</taxon>
    </lineage>
</organism>
<sequence length="75" mass="8556">MRIKVIFTSILLGYFTVSYWLTIQTSVPFTIKPLQDATGHFIMLPGLLWHIHKCSNQCSLPNKIHAEERGTVLIS</sequence>
<evidence type="ECO:0000256" key="1">
    <source>
        <dbReference type="SAM" id="Phobius"/>
    </source>
</evidence>
<keyword evidence="1" id="KW-0812">Transmembrane</keyword>
<accession>A0A0E9XPV7</accession>
<keyword evidence="1" id="KW-1133">Transmembrane helix</keyword>